<dbReference type="SUPFAM" id="SSF57667">
    <property type="entry name" value="beta-beta-alpha zinc fingers"/>
    <property type="match status" value="4"/>
</dbReference>
<evidence type="ECO:0000313" key="7">
    <source>
        <dbReference type="EMBL" id="KAJ6639651.1"/>
    </source>
</evidence>
<dbReference type="Gene3D" id="3.30.160.60">
    <property type="entry name" value="Classic Zinc Finger"/>
    <property type="match status" value="6"/>
</dbReference>
<gene>
    <name evidence="7" type="primary">ZNF497</name>
    <name evidence="7" type="ORF">Bhyg_12398</name>
</gene>
<keyword evidence="3 5" id="KW-0863">Zinc-finger</keyword>
<evidence type="ECO:0000256" key="3">
    <source>
        <dbReference type="ARBA" id="ARBA00022771"/>
    </source>
</evidence>
<dbReference type="GO" id="GO:0000978">
    <property type="term" value="F:RNA polymerase II cis-regulatory region sequence-specific DNA binding"/>
    <property type="evidence" value="ECO:0007669"/>
    <property type="project" value="TreeGrafter"/>
</dbReference>
<reference evidence="7" key="1">
    <citation type="submission" date="2022-07" db="EMBL/GenBank/DDBJ databases">
        <authorList>
            <person name="Trinca V."/>
            <person name="Uliana J.V.C."/>
            <person name="Torres T.T."/>
            <person name="Ward R.J."/>
            <person name="Monesi N."/>
        </authorList>
    </citation>
    <scope>NUCLEOTIDE SEQUENCE</scope>
    <source>
        <strain evidence="7">HSMRA1968</strain>
        <tissue evidence="7">Whole embryos</tissue>
    </source>
</reference>
<evidence type="ECO:0000313" key="8">
    <source>
        <dbReference type="Proteomes" id="UP001151699"/>
    </source>
</evidence>
<evidence type="ECO:0000256" key="2">
    <source>
        <dbReference type="ARBA" id="ARBA00022737"/>
    </source>
</evidence>
<dbReference type="EMBL" id="WJQU01000003">
    <property type="protein sequence ID" value="KAJ6639651.1"/>
    <property type="molecule type" value="Genomic_DNA"/>
</dbReference>
<comment type="caution">
    <text evidence="7">The sequence shown here is derived from an EMBL/GenBank/DDBJ whole genome shotgun (WGS) entry which is preliminary data.</text>
</comment>
<dbReference type="InterPro" id="IPR013087">
    <property type="entry name" value="Znf_C2H2_type"/>
</dbReference>
<dbReference type="Pfam" id="PF00096">
    <property type="entry name" value="zf-C2H2"/>
    <property type="match status" value="2"/>
</dbReference>
<dbReference type="FunFam" id="3.30.160.60:FF:000100">
    <property type="entry name" value="Zinc finger 45-like"/>
    <property type="match status" value="1"/>
</dbReference>
<dbReference type="PANTHER" id="PTHR19818">
    <property type="entry name" value="ZINC FINGER PROTEIN ZIC AND GLI"/>
    <property type="match status" value="1"/>
</dbReference>
<feature type="domain" description="C2H2-type" evidence="6">
    <location>
        <begin position="394"/>
        <end position="421"/>
    </location>
</feature>
<name>A0A9Q0MX54_9DIPT</name>
<evidence type="ECO:0000256" key="1">
    <source>
        <dbReference type="ARBA" id="ARBA00022723"/>
    </source>
</evidence>
<sequence length="487" mass="57442">MSEIVLCCICLAKTEEDFLCLFDKYEQSETFVWNVLFDVIGVDAYCLKDDMIPSAPKICRPCSMRLIELYEFRKLCQRNWDKLIVITNEFIQKEDDKPFDLLKFKCDDCQSSFRFECNLKIHTKVNHLNKSDRAFDEIEKVPEAAVVARQNEVWIEEQNEVADEGKSPKIKETNPIDDSLEYAQREERKQKCGKNRNKLRRKNSVESKLFQCSNCNDEFPSSKLLKSHLQLAHPPRKKREKRTEPRLCPICGKSFNAKNENGYQKHMFHHDPSIGKIKYYQCELCDRKFLGKRSLEEHTNFHLNIRPYTCEVETCKKSFIYEQSYKNHTKLHLGKDFECNICRKQFITSTNLKYHLTRVHLGVKKYACPDCDKSYFTLQHLKVHQLSHLEKKAYTCDVCNRGITHYASLLSHMLLHTGKPFQCDHCSMAFTHRWRFGKHLSEKHNIFEIPKKYARKMAEKVQRNEGGEKCEQDVDANVINQEMRGKC</sequence>
<evidence type="ECO:0000259" key="6">
    <source>
        <dbReference type="PROSITE" id="PS50157"/>
    </source>
</evidence>
<accession>A0A9Q0MX54</accession>
<proteinExistence type="predicted"/>
<dbReference type="SMART" id="SM00355">
    <property type="entry name" value="ZnF_C2H2"/>
    <property type="match status" value="9"/>
</dbReference>
<organism evidence="7 8">
    <name type="scientific">Pseudolycoriella hygida</name>
    <dbReference type="NCBI Taxonomy" id="35572"/>
    <lineage>
        <taxon>Eukaryota</taxon>
        <taxon>Metazoa</taxon>
        <taxon>Ecdysozoa</taxon>
        <taxon>Arthropoda</taxon>
        <taxon>Hexapoda</taxon>
        <taxon>Insecta</taxon>
        <taxon>Pterygota</taxon>
        <taxon>Neoptera</taxon>
        <taxon>Endopterygota</taxon>
        <taxon>Diptera</taxon>
        <taxon>Nematocera</taxon>
        <taxon>Sciaroidea</taxon>
        <taxon>Sciaridae</taxon>
        <taxon>Pseudolycoriella</taxon>
    </lineage>
</organism>
<dbReference type="OrthoDB" id="8117402at2759"/>
<dbReference type="GO" id="GO:0005634">
    <property type="term" value="C:nucleus"/>
    <property type="evidence" value="ECO:0007669"/>
    <property type="project" value="InterPro"/>
</dbReference>
<evidence type="ECO:0000256" key="5">
    <source>
        <dbReference type="PROSITE-ProRule" id="PRU00042"/>
    </source>
</evidence>
<dbReference type="GO" id="GO:0008270">
    <property type="term" value="F:zinc ion binding"/>
    <property type="evidence" value="ECO:0007669"/>
    <property type="project" value="UniProtKB-KW"/>
</dbReference>
<feature type="domain" description="C2H2-type" evidence="6">
    <location>
        <begin position="210"/>
        <end position="238"/>
    </location>
</feature>
<dbReference type="AlphaFoldDB" id="A0A9Q0MX54"/>
<keyword evidence="1" id="KW-0479">Metal-binding</keyword>
<dbReference type="SMART" id="SM00868">
    <property type="entry name" value="zf-AD"/>
    <property type="match status" value="1"/>
</dbReference>
<dbReference type="InterPro" id="IPR036236">
    <property type="entry name" value="Znf_C2H2_sf"/>
</dbReference>
<feature type="domain" description="C2H2-type" evidence="6">
    <location>
        <begin position="366"/>
        <end position="393"/>
    </location>
</feature>
<feature type="domain" description="C2H2-type" evidence="6">
    <location>
        <begin position="337"/>
        <end position="365"/>
    </location>
</feature>
<dbReference type="PANTHER" id="PTHR19818:SF139">
    <property type="entry name" value="PAIR-RULE PROTEIN ODD-PAIRED"/>
    <property type="match status" value="1"/>
</dbReference>
<keyword evidence="8" id="KW-1185">Reference proteome</keyword>
<dbReference type="Proteomes" id="UP001151699">
    <property type="component" value="Chromosome X"/>
</dbReference>
<protein>
    <submittedName>
        <fullName evidence="7">Zinc finger protein</fullName>
    </submittedName>
</protein>
<keyword evidence="4" id="KW-0862">Zinc</keyword>
<keyword evidence="2" id="KW-0677">Repeat</keyword>
<evidence type="ECO:0000256" key="4">
    <source>
        <dbReference type="ARBA" id="ARBA00022833"/>
    </source>
</evidence>
<feature type="domain" description="C2H2-type" evidence="6">
    <location>
        <begin position="280"/>
        <end position="307"/>
    </location>
</feature>
<dbReference type="GO" id="GO:0000981">
    <property type="term" value="F:DNA-binding transcription factor activity, RNA polymerase II-specific"/>
    <property type="evidence" value="ECO:0007669"/>
    <property type="project" value="TreeGrafter"/>
</dbReference>
<dbReference type="GO" id="GO:0045944">
    <property type="term" value="P:positive regulation of transcription by RNA polymerase II"/>
    <property type="evidence" value="ECO:0007669"/>
    <property type="project" value="UniProtKB-ARBA"/>
</dbReference>
<dbReference type="InterPro" id="IPR012934">
    <property type="entry name" value="Znf_AD"/>
</dbReference>
<dbReference type="PROSITE" id="PS50157">
    <property type="entry name" value="ZINC_FINGER_C2H2_2"/>
    <property type="match status" value="7"/>
</dbReference>
<feature type="domain" description="C2H2-type" evidence="6">
    <location>
        <begin position="308"/>
        <end position="337"/>
    </location>
</feature>
<dbReference type="InterPro" id="IPR050329">
    <property type="entry name" value="GLI_C2H2-zinc-finger"/>
</dbReference>
<dbReference type="PROSITE" id="PS00028">
    <property type="entry name" value="ZINC_FINGER_C2H2_1"/>
    <property type="match status" value="8"/>
</dbReference>
<feature type="domain" description="C2H2-type" evidence="6">
    <location>
        <begin position="104"/>
        <end position="132"/>
    </location>
</feature>